<comment type="caution">
    <text evidence="1">The sequence shown here is derived from an EMBL/GenBank/DDBJ whole genome shotgun (WGS) entry which is preliminary data.</text>
</comment>
<keyword evidence="2" id="KW-1185">Reference proteome</keyword>
<dbReference type="AlphaFoldDB" id="A0AAN9J7K1"/>
<proteinExistence type="predicted"/>
<organism evidence="1 2">
    <name type="scientific">Clitoria ternatea</name>
    <name type="common">Butterfly pea</name>
    <dbReference type="NCBI Taxonomy" id="43366"/>
    <lineage>
        <taxon>Eukaryota</taxon>
        <taxon>Viridiplantae</taxon>
        <taxon>Streptophyta</taxon>
        <taxon>Embryophyta</taxon>
        <taxon>Tracheophyta</taxon>
        <taxon>Spermatophyta</taxon>
        <taxon>Magnoliopsida</taxon>
        <taxon>eudicotyledons</taxon>
        <taxon>Gunneridae</taxon>
        <taxon>Pentapetalae</taxon>
        <taxon>rosids</taxon>
        <taxon>fabids</taxon>
        <taxon>Fabales</taxon>
        <taxon>Fabaceae</taxon>
        <taxon>Papilionoideae</taxon>
        <taxon>50 kb inversion clade</taxon>
        <taxon>NPAAA clade</taxon>
        <taxon>indigoferoid/millettioid clade</taxon>
        <taxon>Phaseoleae</taxon>
        <taxon>Clitoria</taxon>
    </lineage>
</organism>
<dbReference type="Proteomes" id="UP001359559">
    <property type="component" value="Unassembled WGS sequence"/>
</dbReference>
<evidence type="ECO:0000313" key="2">
    <source>
        <dbReference type="Proteomes" id="UP001359559"/>
    </source>
</evidence>
<name>A0AAN9J7K1_CLITE</name>
<dbReference type="EMBL" id="JAYKXN010000004">
    <property type="protein sequence ID" value="KAK7293820.1"/>
    <property type="molecule type" value="Genomic_DNA"/>
</dbReference>
<reference evidence="1 2" key="1">
    <citation type="submission" date="2024-01" db="EMBL/GenBank/DDBJ databases">
        <title>The genomes of 5 underutilized Papilionoideae crops provide insights into root nodulation and disease resistance.</title>
        <authorList>
            <person name="Yuan L."/>
        </authorList>
    </citation>
    <scope>NUCLEOTIDE SEQUENCE [LARGE SCALE GENOMIC DNA]</scope>
    <source>
        <strain evidence="1">LY-2023</strain>
        <tissue evidence="1">Leaf</tissue>
    </source>
</reference>
<evidence type="ECO:0000313" key="1">
    <source>
        <dbReference type="EMBL" id="KAK7293820.1"/>
    </source>
</evidence>
<protein>
    <submittedName>
        <fullName evidence="1">Uncharacterized protein</fullName>
    </submittedName>
</protein>
<accession>A0AAN9J7K1</accession>
<sequence>MHLNLDTTYRIGVVVEWRMKLHHLMSKKDTEIEQIEVKSQSNEEEVVKKQTDLWHSLRDTSTLRLVAELVANTVL</sequence>
<gene>
    <name evidence="1" type="ORF">RJT34_16695</name>
</gene>